<dbReference type="OMA" id="WLDQREV"/>
<dbReference type="EMBL" id="GG698929">
    <property type="protein sequence ID" value="EEU36378.1"/>
    <property type="molecule type" value="Genomic_DNA"/>
</dbReference>
<protein>
    <submittedName>
        <fullName evidence="2">Uncharacterized protein</fullName>
    </submittedName>
</protein>
<gene>
    <name evidence="2" type="ORF">NECHADRAFT_86937</name>
</gene>
<keyword evidence="3" id="KW-1185">Reference proteome</keyword>
<feature type="transmembrane region" description="Helical" evidence="1">
    <location>
        <begin position="54"/>
        <end position="73"/>
    </location>
</feature>
<proteinExistence type="predicted"/>
<keyword evidence="1" id="KW-0472">Membrane</keyword>
<feature type="transmembrane region" description="Helical" evidence="1">
    <location>
        <begin position="153"/>
        <end position="176"/>
    </location>
</feature>
<dbReference type="InParanoid" id="C7ZI43"/>
<dbReference type="eggNOG" id="ENOG502RX75">
    <property type="taxonomic scope" value="Eukaryota"/>
</dbReference>
<dbReference type="VEuPathDB" id="FungiDB:NECHADRAFT_86937"/>
<evidence type="ECO:0000256" key="1">
    <source>
        <dbReference type="SAM" id="Phobius"/>
    </source>
</evidence>
<sequence length="673" mass="74597">MFRNQRTDTQYVSIALSDASTSKLVTDRNSQFDGLPPPPPSIAESRWGIGWRTLTSVIFFYVLALLIAIAHLVLYLKLDGRLTHGDGLPSQTYIASVSTFFVNAFGASLVVALGFAFTQCLWRLYRTQPMTVRNVETLYCLRWSPSLLLDWKAWAAAPFMCLLASTMLFLAIARIFPPGALTVVPRDLVNSTNRAVPTFKSDFVGNTSRVDSAAHALGSYTVTTSIWRYVAPHSILRRIAYASLSTGEVLPSQSPCGPNCTYHLVFEGPYFKCENYTNIISEANYASFEGYPIYKYFSAGYVPDTRANPPPRLVSDNEKNPEKSVVAFPDFTMNLTSPIGKDSDDTLNLVSKTHHLKCQSAAVTYELDVKFRNGIRSLSYSLRDDVRLVSSLYTPYVIPPGLFNETYLAADWSKAALGNFRVMNLLALTDSVAKAIGGIYPMVSSFDSSNDTEESIKLTNGTSLKYRPSNKQFKLNYYGILEPNGTIAANTFFNKNRDKFDELSAEPDFEVSAEMLNDALANVTISALHAFQWWNTTANVTMSTSRNFYSFSNPLNFYVPYGVALLVVLPFLIWGIIALKQNGVSAMEGSFLQAVMTTTASQRLNEAAAAGCLGGDGNIPGHLKERRILFGELVGYGEGEPMRRAGFGFEDEVVPLRKGRLWIESRPFIDTHS</sequence>
<accession>C7ZI43</accession>
<reference evidence="2 3" key="1">
    <citation type="journal article" date="2009" name="PLoS Genet.">
        <title>The genome of Nectria haematococca: contribution of supernumerary chromosomes to gene expansion.</title>
        <authorList>
            <person name="Coleman J.J."/>
            <person name="Rounsley S.D."/>
            <person name="Rodriguez-Carres M."/>
            <person name="Kuo A."/>
            <person name="Wasmann C.C."/>
            <person name="Grimwood J."/>
            <person name="Schmutz J."/>
            <person name="Taga M."/>
            <person name="White G.J."/>
            <person name="Zhou S."/>
            <person name="Schwartz D.C."/>
            <person name="Freitag M."/>
            <person name="Ma L.J."/>
            <person name="Danchin E.G."/>
            <person name="Henrissat B."/>
            <person name="Coutinho P.M."/>
            <person name="Nelson D.R."/>
            <person name="Straney D."/>
            <person name="Napoli C.A."/>
            <person name="Barker B.M."/>
            <person name="Gribskov M."/>
            <person name="Rep M."/>
            <person name="Kroken S."/>
            <person name="Molnar I."/>
            <person name="Rensing C."/>
            <person name="Kennell J.C."/>
            <person name="Zamora J."/>
            <person name="Farman M.L."/>
            <person name="Selker E.U."/>
            <person name="Salamov A."/>
            <person name="Shapiro H."/>
            <person name="Pangilinan J."/>
            <person name="Lindquist E."/>
            <person name="Lamers C."/>
            <person name="Grigoriev I.V."/>
            <person name="Geiser D.M."/>
            <person name="Covert S.F."/>
            <person name="Temporini E."/>
            <person name="Vanetten H.D."/>
        </authorList>
    </citation>
    <scope>NUCLEOTIDE SEQUENCE [LARGE SCALE GENOMIC DNA]</scope>
    <source>
        <strain evidence="3">ATCC MYA-4622 / CBS 123669 / FGSC 9596 / NRRL 45880 / 77-13-4</strain>
    </source>
</reference>
<evidence type="ECO:0000313" key="2">
    <source>
        <dbReference type="EMBL" id="EEU36378.1"/>
    </source>
</evidence>
<dbReference type="PANTHER" id="PTHR35041">
    <property type="entry name" value="MEDIATOR OF RNA POLYMERASE II TRANSCRIPTION SUBUNIT 1"/>
    <property type="match status" value="1"/>
</dbReference>
<keyword evidence="1" id="KW-1133">Transmembrane helix</keyword>
<dbReference type="RefSeq" id="XP_003042091.1">
    <property type="nucleotide sequence ID" value="XM_003042045.1"/>
</dbReference>
<evidence type="ECO:0000313" key="3">
    <source>
        <dbReference type="Proteomes" id="UP000005206"/>
    </source>
</evidence>
<dbReference type="AlphaFoldDB" id="C7ZI43"/>
<organism evidence="2 3">
    <name type="scientific">Fusarium vanettenii (strain ATCC MYA-4622 / CBS 123669 / FGSC 9596 / NRRL 45880 / 77-13-4)</name>
    <name type="common">Fusarium solani subsp. pisi</name>
    <dbReference type="NCBI Taxonomy" id="660122"/>
    <lineage>
        <taxon>Eukaryota</taxon>
        <taxon>Fungi</taxon>
        <taxon>Dikarya</taxon>
        <taxon>Ascomycota</taxon>
        <taxon>Pezizomycotina</taxon>
        <taxon>Sordariomycetes</taxon>
        <taxon>Hypocreomycetidae</taxon>
        <taxon>Hypocreales</taxon>
        <taxon>Nectriaceae</taxon>
        <taxon>Fusarium</taxon>
        <taxon>Fusarium solani species complex</taxon>
        <taxon>Fusarium vanettenii</taxon>
    </lineage>
</organism>
<keyword evidence="1" id="KW-0812">Transmembrane</keyword>
<dbReference type="OrthoDB" id="5322539at2759"/>
<dbReference type="GeneID" id="9674361"/>
<feature type="transmembrane region" description="Helical" evidence="1">
    <location>
        <begin position="558"/>
        <end position="579"/>
    </location>
</feature>
<dbReference type="Proteomes" id="UP000005206">
    <property type="component" value="Chromosome 11"/>
</dbReference>
<dbReference type="PANTHER" id="PTHR35041:SF6">
    <property type="entry name" value="FORMYLMETHIONINE DEFORMYLASE-LIKE PROTEIN-RELATED"/>
    <property type="match status" value="1"/>
</dbReference>
<dbReference type="HOGENOM" id="CLU_008809_1_3_1"/>
<dbReference type="KEGG" id="nhe:NECHADRAFT_86937"/>
<feature type="transmembrane region" description="Helical" evidence="1">
    <location>
        <begin position="93"/>
        <end position="117"/>
    </location>
</feature>
<name>C7ZI43_FUSV7</name>